<dbReference type="KEGG" id="msil:METEAL_19890"/>
<keyword evidence="2" id="KW-0732">Signal</keyword>
<proteinExistence type="predicted"/>
<gene>
    <name evidence="3" type="ORF">METEAL_19890</name>
</gene>
<feature type="region of interest" description="Disordered" evidence="1">
    <location>
        <begin position="23"/>
        <end position="44"/>
    </location>
</feature>
<sequence>MTMPPPISRIAMVLAACMTIASAQAPRGPRTDAPDHIRRSARDEAWSRRLRISQARRSALWDARIRRELGGVPD</sequence>
<feature type="chain" id="PRO_5041276004" evidence="2">
    <location>
        <begin position="24"/>
        <end position="74"/>
    </location>
</feature>
<dbReference type="RefSeq" id="WP_316415727.1">
    <property type="nucleotide sequence ID" value="NZ_AP027080.1"/>
</dbReference>
<evidence type="ECO:0000256" key="2">
    <source>
        <dbReference type="SAM" id="SignalP"/>
    </source>
</evidence>
<accession>A0AA48K968</accession>
<dbReference type="AlphaFoldDB" id="A0AA48K968"/>
<feature type="signal peptide" evidence="2">
    <location>
        <begin position="1"/>
        <end position="23"/>
    </location>
</feature>
<dbReference type="Proteomes" id="UP001238179">
    <property type="component" value="Chromosome"/>
</dbReference>
<keyword evidence="4" id="KW-1185">Reference proteome</keyword>
<evidence type="ECO:0000313" key="4">
    <source>
        <dbReference type="Proteomes" id="UP001238179"/>
    </source>
</evidence>
<protein>
    <submittedName>
        <fullName evidence="3">Uncharacterized protein</fullName>
    </submittedName>
</protein>
<feature type="compositionally biased region" description="Basic and acidic residues" evidence="1">
    <location>
        <begin position="29"/>
        <end position="44"/>
    </location>
</feature>
<reference evidence="4" key="1">
    <citation type="journal article" date="2023" name="Int. J. Syst. Evol. Microbiol.">
        <title>Mesoterricola silvestris gen. nov., sp. nov., Mesoterricola sediminis sp. nov., Geothrix oryzae sp. nov., Geothrix edaphica sp. nov., Geothrix rubra sp. nov., and Geothrix limicola sp. nov., six novel members of Acidobacteriota isolated from soils.</title>
        <authorList>
            <person name="Itoh H."/>
            <person name="Sugisawa Y."/>
            <person name="Mise K."/>
            <person name="Xu Z."/>
            <person name="Kuniyasu M."/>
            <person name="Ushijima N."/>
            <person name="Kawano K."/>
            <person name="Kobayashi E."/>
            <person name="Shiratori Y."/>
            <person name="Masuda Y."/>
            <person name="Senoo K."/>
        </authorList>
    </citation>
    <scope>NUCLEOTIDE SEQUENCE [LARGE SCALE GENOMIC DNA]</scope>
    <source>
        <strain evidence="4">W79</strain>
    </source>
</reference>
<organism evidence="3 4">
    <name type="scientific">Mesoterricola silvestris</name>
    <dbReference type="NCBI Taxonomy" id="2927979"/>
    <lineage>
        <taxon>Bacteria</taxon>
        <taxon>Pseudomonadati</taxon>
        <taxon>Acidobacteriota</taxon>
        <taxon>Holophagae</taxon>
        <taxon>Holophagales</taxon>
        <taxon>Holophagaceae</taxon>
        <taxon>Mesoterricola</taxon>
    </lineage>
</organism>
<evidence type="ECO:0000256" key="1">
    <source>
        <dbReference type="SAM" id="MobiDB-lite"/>
    </source>
</evidence>
<evidence type="ECO:0000313" key="3">
    <source>
        <dbReference type="EMBL" id="BDU72815.1"/>
    </source>
</evidence>
<name>A0AA48K968_9BACT</name>
<dbReference type="EMBL" id="AP027080">
    <property type="protein sequence ID" value="BDU72815.1"/>
    <property type="molecule type" value="Genomic_DNA"/>
</dbReference>